<organism evidence="1 2">
    <name type="scientific">Leptotrombidium deliense</name>
    <dbReference type="NCBI Taxonomy" id="299467"/>
    <lineage>
        <taxon>Eukaryota</taxon>
        <taxon>Metazoa</taxon>
        <taxon>Ecdysozoa</taxon>
        <taxon>Arthropoda</taxon>
        <taxon>Chelicerata</taxon>
        <taxon>Arachnida</taxon>
        <taxon>Acari</taxon>
        <taxon>Acariformes</taxon>
        <taxon>Trombidiformes</taxon>
        <taxon>Prostigmata</taxon>
        <taxon>Anystina</taxon>
        <taxon>Parasitengona</taxon>
        <taxon>Trombiculoidea</taxon>
        <taxon>Trombiculidae</taxon>
        <taxon>Leptotrombidium</taxon>
    </lineage>
</organism>
<dbReference type="VEuPathDB" id="VectorBase:LDEU012345"/>
<reference evidence="1 2" key="1">
    <citation type="journal article" date="2018" name="Gigascience">
        <title>Genomes of trombidid mites reveal novel predicted allergens and laterally-transferred genes associated with secondary metabolism.</title>
        <authorList>
            <person name="Dong X."/>
            <person name="Chaisiri K."/>
            <person name="Xia D."/>
            <person name="Armstrong S.D."/>
            <person name="Fang Y."/>
            <person name="Donnelly M.J."/>
            <person name="Kadowaki T."/>
            <person name="McGarry J.W."/>
            <person name="Darby A.C."/>
            <person name="Makepeace B.L."/>
        </authorList>
    </citation>
    <scope>NUCLEOTIDE SEQUENCE [LARGE SCALE GENOMIC DNA]</scope>
    <source>
        <strain evidence="1">UoL-UT</strain>
    </source>
</reference>
<keyword evidence="2" id="KW-1185">Reference proteome</keyword>
<name>A0A443RWZ6_9ACAR</name>
<dbReference type="Proteomes" id="UP000288716">
    <property type="component" value="Unassembled WGS sequence"/>
</dbReference>
<accession>A0A443RWZ6</accession>
<comment type="caution">
    <text evidence="1">The sequence shown here is derived from an EMBL/GenBank/DDBJ whole genome shotgun (WGS) entry which is preliminary data.</text>
</comment>
<protein>
    <submittedName>
        <fullName evidence="1">Uncharacterized protein</fullName>
    </submittedName>
</protein>
<evidence type="ECO:0000313" key="2">
    <source>
        <dbReference type="Proteomes" id="UP000288716"/>
    </source>
</evidence>
<proteinExistence type="predicted"/>
<dbReference type="AlphaFoldDB" id="A0A443RWZ6"/>
<evidence type="ECO:0000313" key="1">
    <source>
        <dbReference type="EMBL" id="RWS19695.1"/>
    </source>
</evidence>
<gene>
    <name evidence="1" type="ORF">B4U80_00081</name>
</gene>
<dbReference type="EMBL" id="NCKV01023509">
    <property type="protein sequence ID" value="RWS19695.1"/>
    <property type="molecule type" value="Genomic_DNA"/>
</dbReference>
<sequence>MVNRPNMSIKKTVYPYRAYNLISKIPKVYKELQYIRKILNGNGYPDKSITVPQKLSKALKNNNFKVISYKYSNILSHISCSHHDCKCVYIGETKSKSETI</sequence>